<dbReference type="GO" id="GO:0000160">
    <property type="term" value="P:phosphorelay signal transduction system"/>
    <property type="evidence" value="ECO:0007669"/>
    <property type="project" value="UniProtKB-KW"/>
</dbReference>
<evidence type="ECO:0000256" key="2">
    <source>
        <dbReference type="ARBA" id="ARBA00023012"/>
    </source>
</evidence>
<name>A0A4P9XUS4_9FUNG</name>
<dbReference type="CDD" id="cd17546">
    <property type="entry name" value="REC_hyHK_CKI1_RcsC-like"/>
    <property type="match status" value="1"/>
</dbReference>
<dbReference type="AlphaFoldDB" id="A0A4P9XUS4"/>
<feature type="domain" description="Response regulatory" evidence="5">
    <location>
        <begin position="32"/>
        <end position="122"/>
    </location>
</feature>
<dbReference type="Gene3D" id="3.40.50.2300">
    <property type="match status" value="1"/>
</dbReference>
<dbReference type="PANTHER" id="PTHR45339:SF1">
    <property type="entry name" value="HYBRID SIGNAL TRANSDUCTION HISTIDINE KINASE J"/>
    <property type="match status" value="1"/>
</dbReference>
<dbReference type="InterPro" id="IPR011006">
    <property type="entry name" value="CheY-like_superfamily"/>
</dbReference>
<dbReference type="SMART" id="SM00448">
    <property type="entry name" value="REC"/>
    <property type="match status" value="1"/>
</dbReference>
<dbReference type="Proteomes" id="UP000271241">
    <property type="component" value="Unassembled WGS sequence"/>
</dbReference>
<dbReference type="InterPro" id="IPR001789">
    <property type="entry name" value="Sig_transdc_resp-reg_receiver"/>
</dbReference>
<proteinExistence type="predicted"/>
<evidence type="ECO:0000256" key="3">
    <source>
        <dbReference type="PROSITE-ProRule" id="PRU00169"/>
    </source>
</evidence>
<feature type="non-terminal residue" evidence="6">
    <location>
        <position position="122"/>
    </location>
</feature>
<dbReference type="SUPFAM" id="SSF52172">
    <property type="entry name" value="CheY-like"/>
    <property type="match status" value="1"/>
</dbReference>
<protein>
    <submittedName>
        <fullName evidence="6">CheY-like superfamily</fullName>
    </submittedName>
</protein>
<feature type="region of interest" description="Disordered" evidence="4">
    <location>
        <begin position="1"/>
        <end position="24"/>
    </location>
</feature>
<dbReference type="PANTHER" id="PTHR45339">
    <property type="entry name" value="HYBRID SIGNAL TRANSDUCTION HISTIDINE KINASE J"/>
    <property type="match status" value="1"/>
</dbReference>
<feature type="modified residue" description="4-aspartylphosphate" evidence="3">
    <location>
        <position position="81"/>
    </location>
</feature>
<evidence type="ECO:0000259" key="5">
    <source>
        <dbReference type="PROSITE" id="PS50110"/>
    </source>
</evidence>
<dbReference type="PROSITE" id="PS50110">
    <property type="entry name" value="RESPONSE_REGULATORY"/>
    <property type="match status" value="1"/>
</dbReference>
<keyword evidence="2" id="KW-0902">Two-component regulatory system</keyword>
<dbReference type="STRING" id="78915.A0A4P9XUS4"/>
<keyword evidence="7" id="KW-1185">Reference proteome</keyword>
<reference evidence="7" key="1">
    <citation type="journal article" date="2018" name="Nat. Microbiol.">
        <title>Leveraging single-cell genomics to expand the fungal tree of life.</title>
        <authorList>
            <person name="Ahrendt S.R."/>
            <person name="Quandt C.A."/>
            <person name="Ciobanu D."/>
            <person name="Clum A."/>
            <person name="Salamov A."/>
            <person name="Andreopoulos B."/>
            <person name="Cheng J.F."/>
            <person name="Woyke T."/>
            <person name="Pelin A."/>
            <person name="Henrissat B."/>
            <person name="Reynolds N.K."/>
            <person name="Benny G.L."/>
            <person name="Smith M.E."/>
            <person name="James T.Y."/>
            <person name="Grigoriev I.V."/>
        </authorList>
    </citation>
    <scope>NUCLEOTIDE SEQUENCE [LARGE SCALE GENOMIC DNA]</scope>
    <source>
        <strain evidence="7">RSA 1356</strain>
    </source>
</reference>
<evidence type="ECO:0000313" key="7">
    <source>
        <dbReference type="Proteomes" id="UP000271241"/>
    </source>
</evidence>
<dbReference type="OrthoDB" id="60033at2759"/>
<organism evidence="6 7">
    <name type="scientific">Thamnocephalis sphaerospora</name>
    <dbReference type="NCBI Taxonomy" id="78915"/>
    <lineage>
        <taxon>Eukaryota</taxon>
        <taxon>Fungi</taxon>
        <taxon>Fungi incertae sedis</taxon>
        <taxon>Zoopagomycota</taxon>
        <taxon>Zoopagomycotina</taxon>
        <taxon>Zoopagomycetes</taxon>
        <taxon>Zoopagales</taxon>
        <taxon>Sigmoideomycetaceae</taxon>
        <taxon>Thamnocephalis</taxon>
    </lineage>
</organism>
<accession>A0A4P9XUS4</accession>
<dbReference type="Pfam" id="PF00072">
    <property type="entry name" value="Response_reg"/>
    <property type="match status" value="1"/>
</dbReference>
<evidence type="ECO:0000256" key="1">
    <source>
        <dbReference type="ARBA" id="ARBA00022553"/>
    </source>
</evidence>
<sequence>MNIGRQQALKRAKPAKSTDVAQRSPNWVQSPKVLLVEDDPTCRSVGKRMLQIFGCTLDEACDGLTAVSKMNIGKYDLVLMDIMMPRLDGMSATAQIRQFDQLTPIVSVTANATQDARFVYMS</sequence>
<keyword evidence="1 3" id="KW-0597">Phosphoprotein</keyword>
<evidence type="ECO:0000313" key="6">
    <source>
        <dbReference type="EMBL" id="RKP09966.1"/>
    </source>
</evidence>
<gene>
    <name evidence="6" type="ORF">THASP1DRAFT_13530</name>
</gene>
<dbReference type="EMBL" id="KZ992478">
    <property type="protein sequence ID" value="RKP09966.1"/>
    <property type="molecule type" value="Genomic_DNA"/>
</dbReference>
<evidence type="ECO:0000256" key="4">
    <source>
        <dbReference type="SAM" id="MobiDB-lite"/>
    </source>
</evidence>